<dbReference type="PROSITE" id="PS51257">
    <property type="entry name" value="PROKAR_LIPOPROTEIN"/>
    <property type="match status" value="1"/>
</dbReference>
<name>A0ABU1F0A9_9STAP</name>
<keyword evidence="1" id="KW-0732">Signal</keyword>
<dbReference type="EMBL" id="JAVJGV010000060">
    <property type="protein sequence ID" value="MDR5603813.1"/>
    <property type="molecule type" value="Genomic_DNA"/>
</dbReference>
<proteinExistence type="predicted"/>
<feature type="domain" description="Thioredoxin-like fold" evidence="2">
    <location>
        <begin position="29"/>
        <end position="191"/>
    </location>
</feature>
<feature type="signal peptide" evidence="1">
    <location>
        <begin position="1"/>
        <end position="21"/>
    </location>
</feature>
<dbReference type="Pfam" id="PF13462">
    <property type="entry name" value="Thioredoxin_4"/>
    <property type="match status" value="1"/>
</dbReference>
<keyword evidence="4" id="KW-1185">Reference proteome</keyword>
<gene>
    <name evidence="3" type="ORF">RCO12_10255</name>
</gene>
<protein>
    <submittedName>
        <fullName evidence="3">Thioredoxin domain-containing protein</fullName>
    </submittedName>
</protein>
<dbReference type="Gene3D" id="3.40.30.10">
    <property type="entry name" value="Glutaredoxin"/>
    <property type="match status" value="1"/>
</dbReference>
<evidence type="ECO:0000259" key="2">
    <source>
        <dbReference type="Pfam" id="PF13462"/>
    </source>
</evidence>
<dbReference type="InterPro" id="IPR036249">
    <property type="entry name" value="Thioredoxin-like_sf"/>
</dbReference>
<dbReference type="RefSeq" id="WP_309551902.1">
    <property type="nucleotide sequence ID" value="NZ_JAVJGV010000060.1"/>
</dbReference>
<evidence type="ECO:0000313" key="3">
    <source>
        <dbReference type="EMBL" id="MDR5603813.1"/>
    </source>
</evidence>
<sequence>MKKIFYFLMMSLVLVVFTACQKEEHHEKQVNIVEYFDYKCPYCKVFDQKIMKEIEKKYETDRIQYQLIDVAFLGDDAIEGARAAQAVQIVAPQQFMTFHHHLIEQQPNHEGKWLTHDKIDQQIDRLSISTEQKDKIKKEYKTENSEAWKRAEKDIIRANNDKVKLVPTLKINGEEVSDPLNKDEVFKKIDDALKAQ</sequence>
<accession>A0ABU1F0A9</accession>
<comment type="caution">
    <text evidence="3">The sequence shown here is derived from an EMBL/GenBank/DDBJ whole genome shotgun (WGS) entry which is preliminary data.</text>
</comment>
<organism evidence="3 4">
    <name type="scientific">Staphylococcus coagulans</name>
    <dbReference type="NCBI Taxonomy" id="74706"/>
    <lineage>
        <taxon>Bacteria</taxon>
        <taxon>Bacillati</taxon>
        <taxon>Bacillota</taxon>
        <taxon>Bacilli</taxon>
        <taxon>Bacillales</taxon>
        <taxon>Staphylococcaceae</taxon>
        <taxon>Staphylococcus</taxon>
    </lineage>
</organism>
<reference evidence="3 4" key="1">
    <citation type="submission" date="2023-08" db="EMBL/GenBank/DDBJ databases">
        <title>Whole genome sequencing of Staphylococcus coagulans NN-2474.</title>
        <authorList>
            <person name="Kropotov V.S."/>
            <person name="Boriskina E.V."/>
            <person name="Gordinskaya N.A."/>
            <person name="Shkurkina I.S."/>
            <person name="Kryazhev D.V."/>
            <person name="Alekseeva A.E."/>
            <person name="Makhova M.A."/>
        </authorList>
    </citation>
    <scope>NUCLEOTIDE SEQUENCE [LARGE SCALE GENOMIC DNA]</scope>
    <source>
        <strain evidence="3 4">NN-2474</strain>
    </source>
</reference>
<dbReference type="SUPFAM" id="SSF52833">
    <property type="entry name" value="Thioredoxin-like"/>
    <property type="match status" value="1"/>
</dbReference>
<dbReference type="InterPro" id="IPR012336">
    <property type="entry name" value="Thioredoxin-like_fold"/>
</dbReference>
<evidence type="ECO:0000313" key="4">
    <source>
        <dbReference type="Proteomes" id="UP001255050"/>
    </source>
</evidence>
<dbReference type="Proteomes" id="UP001255050">
    <property type="component" value="Unassembled WGS sequence"/>
</dbReference>
<feature type="chain" id="PRO_5046864558" evidence="1">
    <location>
        <begin position="22"/>
        <end position="196"/>
    </location>
</feature>
<evidence type="ECO:0000256" key="1">
    <source>
        <dbReference type="SAM" id="SignalP"/>
    </source>
</evidence>